<accession>A0AAW1LIE7</accession>
<evidence type="ECO:0000313" key="2">
    <source>
        <dbReference type="EMBL" id="KAK9736350.1"/>
    </source>
</evidence>
<feature type="region of interest" description="Disordered" evidence="1">
    <location>
        <begin position="83"/>
        <end position="106"/>
    </location>
</feature>
<reference evidence="2 3" key="1">
    <citation type="journal article" date="2024" name="BMC Genomics">
        <title>De novo assembly and annotation of Popillia japonica's genome with initial clues to its potential as an invasive pest.</title>
        <authorList>
            <person name="Cucini C."/>
            <person name="Boschi S."/>
            <person name="Funari R."/>
            <person name="Cardaioli E."/>
            <person name="Iannotti N."/>
            <person name="Marturano G."/>
            <person name="Paoli F."/>
            <person name="Bruttini M."/>
            <person name="Carapelli A."/>
            <person name="Frati F."/>
            <person name="Nardi F."/>
        </authorList>
    </citation>
    <scope>NUCLEOTIDE SEQUENCE [LARGE SCALE GENOMIC DNA]</scope>
    <source>
        <strain evidence="2">DMR45628</strain>
    </source>
</reference>
<dbReference type="Proteomes" id="UP001458880">
    <property type="component" value="Unassembled WGS sequence"/>
</dbReference>
<evidence type="ECO:0000313" key="3">
    <source>
        <dbReference type="Proteomes" id="UP001458880"/>
    </source>
</evidence>
<proteinExistence type="predicted"/>
<protein>
    <submittedName>
        <fullName evidence="2">Uncharacterized protein</fullName>
    </submittedName>
</protein>
<gene>
    <name evidence="2" type="ORF">QE152_g12590</name>
</gene>
<sequence length="126" mass="13275">MGTGIRTRIAHLEFLRYAWMGAICKLLSPLLVSLKELKIDNETTHIMPNLPLDTSSDSTVSPLPSGSGCTALAYMPLPLSLASGSGGAPAQDSNTNAEDAHSGSPKPSDLYACVKKNYTCIVALLI</sequence>
<dbReference type="AlphaFoldDB" id="A0AAW1LIE7"/>
<evidence type="ECO:0000256" key="1">
    <source>
        <dbReference type="SAM" id="MobiDB-lite"/>
    </source>
</evidence>
<keyword evidence="3" id="KW-1185">Reference proteome</keyword>
<dbReference type="EMBL" id="JASPKY010000115">
    <property type="protein sequence ID" value="KAK9736350.1"/>
    <property type="molecule type" value="Genomic_DNA"/>
</dbReference>
<name>A0AAW1LIE7_POPJA</name>
<organism evidence="2 3">
    <name type="scientific">Popillia japonica</name>
    <name type="common">Japanese beetle</name>
    <dbReference type="NCBI Taxonomy" id="7064"/>
    <lineage>
        <taxon>Eukaryota</taxon>
        <taxon>Metazoa</taxon>
        <taxon>Ecdysozoa</taxon>
        <taxon>Arthropoda</taxon>
        <taxon>Hexapoda</taxon>
        <taxon>Insecta</taxon>
        <taxon>Pterygota</taxon>
        <taxon>Neoptera</taxon>
        <taxon>Endopterygota</taxon>
        <taxon>Coleoptera</taxon>
        <taxon>Polyphaga</taxon>
        <taxon>Scarabaeiformia</taxon>
        <taxon>Scarabaeidae</taxon>
        <taxon>Rutelinae</taxon>
        <taxon>Popillia</taxon>
    </lineage>
</organism>
<comment type="caution">
    <text evidence="2">The sequence shown here is derived from an EMBL/GenBank/DDBJ whole genome shotgun (WGS) entry which is preliminary data.</text>
</comment>